<organism evidence="6 7">
    <name type="scientific">Mixia osmundae (strain CBS 9802 / IAM 14324 / JCM 22182 / KY 12970)</name>
    <dbReference type="NCBI Taxonomy" id="764103"/>
    <lineage>
        <taxon>Eukaryota</taxon>
        <taxon>Fungi</taxon>
        <taxon>Dikarya</taxon>
        <taxon>Basidiomycota</taxon>
        <taxon>Pucciniomycotina</taxon>
        <taxon>Mixiomycetes</taxon>
        <taxon>Mixiales</taxon>
        <taxon>Mixiaceae</taxon>
        <taxon>Mixia</taxon>
    </lineage>
</organism>
<feature type="region of interest" description="Disordered" evidence="4">
    <location>
        <begin position="591"/>
        <end position="612"/>
    </location>
</feature>
<proteinExistence type="predicted"/>
<dbReference type="InterPro" id="IPR019378">
    <property type="entry name" value="GDP-Fuc_O-FucTrfase"/>
</dbReference>
<evidence type="ECO:0000256" key="5">
    <source>
        <dbReference type="SAM" id="Phobius"/>
    </source>
</evidence>
<keyword evidence="7" id="KW-1185">Reference proteome</keyword>
<dbReference type="GO" id="GO:0006004">
    <property type="term" value="P:fucose metabolic process"/>
    <property type="evidence" value="ECO:0007669"/>
    <property type="project" value="UniProtKB-KW"/>
</dbReference>
<reference evidence="6 7" key="1">
    <citation type="journal article" date="2011" name="J. Gen. Appl. Microbiol.">
        <title>Draft genome sequencing of the enigmatic basidiomycete Mixia osmundae.</title>
        <authorList>
            <person name="Nishida H."/>
            <person name="Nagatsuka Y."/>
            <person name="Sugiyama J."/>
        </authorList>
    </citation>
    <scope>NUCLEOTIDE SEQUENCE [LARGE SCALE GENOMIC DNA]</scope>
    <source>
        <strain evidence="7">CBS 9802 / IAM 14324 / JCM 22182 / KY 12970</strain>
    </source>
</reference>
<sequence length="798" mass="88837">MTDGASEPLMREYMTGQTAARSQLQPASVAMHEASSQQTLFEPYHDEEDERSIKKSLDDDDHEGWSFSTSSSLTAGGSSTGLQTREQSYLGPGDSKLLPHYSRPTLQDYSGGHERSQSAQSAAARLSGRSASKSCFTRCRLVLLIVLGMSGFVLLVSFHPPTHTKAKEMMQALQNSAWSTSDELSVEPPQRSTPAIAEDEVSSRTAIQTLSSEPVAPSDVLIVTNHPIATSTAGPLSSQLASNLATEASFKVINSPSASTSSLAPLPTEIHPVRTQPSPLRMPSGNPEEKFLGYLPHSGFHNQRIELRNAMSLAAMLNRTLLVPPIWIGWPPYTQNYLQLQETWDRQYTLHADAFAPFSNASRLAKRQTSHHLTAEECKSYAKECKSTYKNTFISWDFLADLYKAERDIRLVDRFDVRLEHLFELTNTTQADVFQLTDTGRGGYWNLFIEDDPPALDPDGKPFPMFHRLSPEESKYHTRVSVPLLRQQPEKLMLMGSIFGDSRIKYTSTRHKELQHEFGQSLAFDTELLNRPANKLRDMMGGSDNYIGVHARVGDGFFQEQATENMQTLFEHVLATLQVPTRQWRRLTRMGPARMRQRTSSRGIHSPRAASRAHKLLRRAHAHRELVPSSDMDEDDYYDAATVERRQVSSTVRPLPVIKSAGDLPLDPALVCRGALYTEPDLLPLNTPVYLATDAPHPEDHPALSVFFAVFPCTFILSDFDRASPHNTGPIINSLIYLEKSVNAGDHIGLGRLLIPFLEAMVAAKGAFTVGTTGSTFSGFATGELRRVYRQQWDAQHA</sequence>
<evidence type="ECO:0000256" key="1">
    <source>
        <dbReference type="ARBA" id="ARBA00022679"/>
    </source>
</evidence>
<dbReference type="AlphaFoldDB" id="G7DYB8"/>
<dbReference type="PANTHER" id="PTHR36050">
    <property type="entry name" value="O-FUCOSYLTRANSFERASE 30"/>
    <property type="match status" value="1"/>
</dbReference>
<evidence type="ECO:0000256" key="3">
    <source>
        <dbReference type="ARBA" id="ARBA00023277"/>
    </source>
</evidence>
<evidence type="ECO:0000256" key="2">
    <source>
        <dbReference type="ARBA" id="ARBA00023253"/>
    </source>
</evidence>
<dbReference type="EMBL" id="BABT02000062">
    <property type="protein sequence ID" value="GAA95578.1"/>
    <property type="molecule type" value="Genomic_DNA"/>
</dbReference>
<keyword evidence="5" id="KW-0472">Membrane</keyword>
<name>G7DYB8_MIXOS</name>
<comment type="caution">
    <text evidence="6">The sequence shown here is derived from an EMBL/GenBank/DDBJ whole genome shotgun (WGS) entry which is preliminary data.</text>
</comment>
<keyword evidence="3" id="KW-0119">Carbohydrate metabolism</keyword>
<evidence type="ECO:0000313" key="6">
    <source>
        <dbReference type="EMBL" id="GAA95578.1"/>
    </source>
</evidence>
<feature type="compositionally biased region" description="Low complexity" evidence="4">
    <location>
        <begin position="66"/>
        <end position="81"/>
    </location>
</feature>
<evidence type="ECO:0000256" key="4">
    <source>
        <dbReference type="SAM" id="MobiDB-lite"/>
    </source>
</evidence>
<dbReference type="Pfam" id="PF10250">
    <property type="entry name" value="O-FucT"/>
    <property type="match status" value="1"/>
</dbReference>
<dbReference type="RefSeq" id="XP_014570080.1">
    <property type="nucleotide sequence ID" value="XM_014714594.1"/>
</dbReference>
<feature type="region of interest" description="Disordered" evidence="4">
    <location>
        <begin position="258"/>
        <end position="282"/>
    </location>
</feature>
<keyword evidence="2" id="KW-0294">Fucose metabolism</keyword>
<dbReference type="GO" id="GO:0016740">
    <property type="term" value="F:transferase activity"/>
    <property type="evidence" value="ECO:0007669"/>
    <property type="project" value="UniProtKB-KW"/>
</dbReference>
<feature type="compositionally biased region" description="Polar residues" evidence="4">
    <location>
        <begin position="16"/>
        <end position="26"/>
    </location>
</feature>
<dbReference type="InParanoid" id="G7DYB8"/>
<reference evidence="6 7" key="2">
    <citation type="journal article" date="2012" name="Open Biol.">
        <title>Characteristics of nucleosomes and linker DNA regions on the genome of the basidiomycete Mixia osmundae revealed by mono- and dinucleosome mapping.</title>
        <authorList>
            <person name="Nishida H."/>
            <person name="Kondo S."/>
            <person name="Matsumoto T."/>
            <person name="Suzuki Y."/>
            <person name="Yoshikawa H."/>
            <person name="Taylor T.D."/>
            <person name="Sugiyama J."/>
        </authorList>
    </citation>
    <scope>NUCLEOTIDE SEQUENCE [LARGE SCALE GENOMIC DNA]</scope>
    <source>
        <strain evidence="7">CBS 9802 / IAM 14324 / JCM 22182 / KY 12970</strain>
    </source>
</reference>
<dbReference type="eggNOG" id="ENOG502R7X5">
    <property type="taxonomic scope" value="Eukaryota"/>
</dbReference>
<dbReference type="Proteomes" id="UP000009131">
    <property type="component" value="Unassembled WGS sequence"/>
</dbReference>
<feature type="compositionally biased region" description="Low complexity" evidence="4">
    <location>
        <begin position="258"/>
        <end position="268"/>
    </location>
</feature>
<keyword evidence="5" id="KW-0812">Transmembrane</keyword>
<dbReference type="PANTHER" id="PTHR36050:SF1">
    <property type="entry name" value="O-FUCOSYLTRANSFERASE 30"/>
    <property type="match status" value="1"/>
</dbReference>
<feature type="region of interest" description="Disordered" evidence="4">
    <location>
        <begin position="16"/>
        <end position="124"/>
    </location>
</feature>
<dbReference type="OrthoDB" id="1882547at2759"/>
<gene>
    <name evidence="6" type="primary">Mo02233</name>
    <name evidence="6" type="ORF">E5Q_02233</name>
</gene>
<evidence type="ECO:0000313" key="7">
    <source>
        <dbReference type="Proteomes" id="UP000009131"/>
    </source>
</evidence>
<keyword evidence="5" id="KW-1133">Transmembrane helix</keyword>
<keyword evidence="1" id="KW-0808">Transferase</keyword>
<accession>G7DYB8</accession>
<feature type="transmembrane region" description="Helical" evidence="5">
    <location>
        <begin position="139"/>
        <end position="158"/>
    </location>
</feature>
<dbReference type="OMA" id="WDMRERA"/>
<dbReference type="HOGENOM" id="CLU_352350_0_0_1"/>
<dbReference type="STRING" id="764103.G7DYB8"/>
<protein>
    <submittedName>
        <fullName evidence="6">Uncharacterized protein</fullName>
    </submittedName>
</protein>